<comment type="caution">
    <text evidence="9">The sequence shown here is derived from an EMBL/GenBank/DDBJ whole genome shotgun (WGS) entry which is preliminary data.</text>
</comment>
<dbReference type="InterPro" id="IPR001248">
    <property type="entry name" value="Pur-cyt_permease"/>
</dbReference>
<gene>
    <name evidence="9" type="ORF">VSX56_04985</name>
</gene>
<dbReference type="Proteomes" id="UP001438953">
    <property type="component" value="Unassembled WGS sequence"/>
</dbReference>
<evidence type="ECO:0000256" key="6">
    <source>
        <dbReference type="ARBA" id="ARBA00023136"/>
    </source>
</evidence>
<protein>
    <submittedName>
        <fullName evidence="9">Cytosine permease</fullName>
    </submittedName>
</protein>
<dbReference type="RefSeq" id="WP_350935304.1">
    <property type="nucleotide sequence ID" value="NZ_JAYWLC010000003.1"/>
</dbReference>
<reference evidence="9 10" key="1">
    <citation type="submission" date="2024-01" db="EMBL/GenBank/DDBJ databases">
        <authorList>
            <person name="Deng Y."/>
            <person name="Su J."/>
        </authorList>
    </citation>
    <scope>NUCLEOTIDE SEQUENCE [LARGE SCALE GENOMIC DNA]</scope>
    <source>
        <strain evidence="9 10">CPCC 100088</strain>
    </source>
</reference>
<dbReference type="PANTHER" id="PTHR31806">
    <property type="entry name" value="PURINE-CYTOSINE PERMEASE FCY2-RELATED"/>
    <property type="match status" value="1"/>
</dbReference>
<dbReference type="Gene3D" id="1.10.4160.10">
    <property type="entry name" value="Hydantoin permease"/>
    <property type="match status" value="1"/>
</dbReference>
<feature type="transmembrane region" description="Helical" evidence="8">
    <location>
        <begin position="196"/>
        <end position="215"/>
    </location>
</feature>
<comment type="similarity">
    <text evidence="2 7">Belongs to the purine-cytosine permease (2.A.39) family.</text>
</comment>
<feature type="transmembrane region" description="Helical" evidence="8">
    <location>
        <begin position="277"/>
        <end position="308"/>
    </location>
</feature>
<feature type="transmembrane region" description="Helical" evidence="8">
    <location>
        <begin position="29"/>
        <end position="48"/>
    </location>
</feature>
<dbReference type="InterPro" id="IPR026030">
    <property type="entry name" value="Pur-cyt_permease_Fcy2/21/22"/>
</dbReference>
<feature type="transmembrane region" description="Helical" evidence="8">
    <location>
        <begin position="164"/>
        <end position="184"/>
    </location>
</feature>
<dbReference type="PIRSF" id="PIRSF002744">
    <property type="entry name" value="Pur-cyt_permease"/>
    <property type="match status" value="1"/>
</dbReference>
<keyword evidence="4 8" id="KW-0812">Transmembrane</keyword>
<feature type="transmembrane region" description="Helical" evidence="8">
    <location>
        <begin position="97"/>
        <end position="117"/>
    </location>
</feature>
<evidence type="ECO:0000256" key="8">
    <source>
        <dbReference type="SAM" id="Phobius"/>
    </source>
</evidence>
<feature type="transmembrane region" description="Helical" evidence="8">
    <location>
        <begin position="54"/>
        <end position="76"/>
    </location>
</feature>
<reference evidence="9 10" key="2">
    <citation type="submission" date="2024-06" db="EMBL/GenBank/DDBJ databases">
        <title>Thioclava kandeliae sp. nov. from a rhizosphere soil sample of Kandelia candel in a mangrove.</title>
        <authorList>
            <person name="Mu T."/>
        </authorList>
    </citation>
    <scope>NUCLEOTIDE SEQUENCE [LARGE SCALE GENOMIC DNA]</scope>
    <source>
        <strain evidence="9 10">CPCC 100088</strain>
    </source>
</reference>
<evidence type="ECO:0000313" key="9">
    <source>
        <dbReference type="EMBL" id="MER5171125.1"/>
    </source>
</evidence>
<evidence type="ECO:0000313" key="10">
    <source>
        <dbReference type="Proteomes" id="UP001438953"/>
    </source>
</evidence>
<keyword evidence="5 8" id="KW-1133">Transmembrane helix</keyword>
<evidence type="ECO:0000256" key="3">
    <source>
        <dbReference type="ARBA" id="ARBA00022448"/>
    </source>
</evidence>
<feature type="transmembrane region" description="Helical" evidence="8">
    <location>
        <begin position="430"/>
        <end position="447"/>
    </location>
</feature>
<accession>A0ABV1SEF4</accession>
<feature type="transmembrane region" description="Helical" evidence="8">
    <location>
        <begin position="129"/>
        <end position="152"/>
    </location>
</feature>
<keyword evidence="6 7" id="KW-0472">Membrane</keyword>
<keyword evidence="3 7" id="KW-0813">Transport</keyword>
<organism evidence="9 10">
    <name type="scientific">Thioclava kandeliae</name>
    <dbReference type="NCBI Taxonomy" id="3070818"/>
    <lineage>
        <taxon>Bacteria</taxon>
        <taxon>Pseudomonadati</taxon>
        <taxon>Pseudomonadota</taxon>
        <taxon>Alphaproteobacteria</taxon>
        <taxon>Rhodobacterales</taxon>
        <taxon>Paracoccaceae</taxon>
        <taxon>Thioclava</taxon>
    </lineage>
</organism>
<feature type="transmembrane region" description="Helical" evidence="8">
    <location>
        <begin position="347"/>
        <end position="371"/>
    </location>
</feature>
<proteinExistence type="inferred from homology"/>
<comment type="subcellular location">
    <subcellularLocation>
        <location evidence="1">Membrane</location>
        <topology evidence="1">Multi-pass membrane protein</topology>
    </subcellularLocation>
</comment>
<sequence length="470" mass="50064">MSEQLLETRSFDYVPDAERHGNVRSQVQLWFMINAQILTIYTGAVGVAQGLSLGWALIAILTGSLVGTLFQAFHGAQGPVMGLPQMIQSRVQFGSRGVLLPILAATLSPFGFAVFLIQTSSFAVSDVTGIGSLTLLQVLIAVIAGAIAIVGFRLVMKVEKFASWLTLANFALLTLAVFTVLPIGELFDKGGFITHAFFLQFGVSAIYQLAIAPLVSDYTRYLPARTSGVKVSASVFFGTTLSAVWLESIGAIVTTAYPDLDTIAAVRQLGDGFGFGLGGFTMVVAALSCLITISITAYSGTLALISGLEAFRPLRPTAKLRTVSITLGMILALICSLAMSQDMLNTFGAYLAILGYVLIPWTAVNLTDYYLVRNGRYSITDIMRPDGGMYGAWGGIGIASYLIGFVAMIPFFSSALYTGPLAASMNGVDVSFIVGLLVSSVVYALLARRIDLAAEMQLVRNAPLNTFDHA</sequence>
<keyword evidence="10" id="KW-1185">Reference proteome</keyword>
<feature type="transmembrane region" description="Helical" evidence="8">
    <location>
        <begin position="320"/>
        <end position="341"/>
    </location>
</feature>
<evidence type="ECO:0000256" key="1">
    <source>
        <dbReference type="ARBA" id="ARBA00004141"/>
    </source>
</evidence>
<feature type="transmembrane region" description="Helical" evidence="8">
    <location>
        <begin position="392"/>
        <end position="418"/>
    </location>
</feature>
<evidence type="ECO:0000256" key="4">
    <source>
        <dbReference type="ARBA" id="ARBA00022692"/>
    </source>
</evidence>
<name>A0ABV1SEF4_9RHOB</name>
<dbReference type="PANTHER" id="PTHR31806:SF1">
    <property type="entry name" value="PURINE-CYTOSINE PERMEASE FCY2-RELATED"/>
    <property type="match status" value="1"/>
</dbReference>
<dbReference type="EMBL" id="JAYWLC010000003">
    <property type="protein sequence ID" value="MER5171125.1"/>
    <property type="molecule type" value="Genomic_DNA"/>
</dbReference>
<evidence type="ECO:0000256" key="5">
    <source>
        <dbReference type="ARBA" id="ARBA00022989"/>
    </source>
</evidence>
<dbReference type="Pfam" id="PF02133">
    <property type="entry name" value="Transp_cyt_pur"/>
    <property type="match status" value="1"/>
</dbReference>
<evidence type="ECO:0000256" key="2">
    <source>
        <dbReference type="ARBA" id="ARBA00008974"/>
    </source>
</evidence>
<feature type="transmembrane region" description="Helical" evidence="8">
    <location>
        <begin position="235"/>
        <end position="257"/>
    </location>
</feature>
<evidence type="ECO:0000256" key="7">
    <source>
        <dbReference type="PIRNR" id="PIRNR002744"/>
    </source>
</evidence>